<dbReference type="Pfam" id="PF02518">
    <property type="entry name" value="HATPase_c"/>
    <property type="match status" value="1"/>
</dbReference>
<evidence type="ECO:0000256" key="14">
    <source>
        <dbReference type="ARBA" id="ARBA00023004"/>
    </source>
</evidence>
<keyword evidence="19" id="KW-1133">Transmembrane helix</keyword>
<dbReference type="AlphaFoldDB" id="A0A4V3GLL7"/>
<evidence type="ECO:0000256" key="2">
    <source>
        <dbReference type="ARBA" id="ARBA00001966"/>
    </source>
</evidence>
<accession>A0A4V3GLL7</accession>
<comment type="caution">
    <text evidence="21">The sequence shown here is derived from an EMBL/GenBank/DDBJ whole genome shotgun (WGS) entry which is preliminary data.</text>
</comment>
<keyword evidence="19" id="KW-0812">Transmembrane</keyword>
<dbReference type="GO" id="GO:0005524">
    <property type="term" value="F:ATP binding"/>
    <property type="evidence" value="ECO:0007669"/>
    <property type="project" value="UniProtKB-KW"/>
</dbReference>
<evidence type="ECO:0000313" key="22">
    <source>
        <dbReference type="Proteomes" id="UP000294498"/>
    </source>
</evidence>
<reference evidence="21 22" key="1">
    <citation type="submission" date="2019-03" db="EMBL/GenBank/DDBJ databases">
        <title>Genomic Encyclopedia of Type Strains, Phase IV (KMG-IV): sequencing the most valuable type-strain genomes for metagenomic binning, comparative biology and taxonomic classification.</title>
        <authorList>
            <person name="Goeker M."/>
        </authorList>
    </citation>
    <scope>NUCLEOTIDE SEQUENCE [LARGE SCALE GENOMIC DNA]</scope>
    <source>
        <strain evidence="21 22">DSM 100059</strain>
    </source>
</reference>
<dbReference type="GO" id="GO:0005737">
    <property type="term" value="C:cytoplasm"/>
    <property type="evidence" value="ECO:0007669"/>
    <property type="project" value="UniProtKB-SubCell"/>
</dbReference>
<evidence type="ECO:0000256" key="16">
    <source>
        <dbReference type="ARBA" id="ARBA00023014"/>
    </source>
</evidence>
<dbReference type="OrthoDB" id="5401121at2"/>
<gene>
    <name evidence="21" type="ORF">EDB95_1039</name>
</gene>
<dbReference type="InterPro" id="IPR003594">
    <property type="entry name" value="HATPase_dom"/>
</dbReference>
<dbReference type="InterPro" id="IPR004358">
    <property type="entry name" value="Sig_transdc_His_kin-like_C"/>
</dbReference>
<evidence type="ECO:0000256" key="1">
    <source>
        <dbReference type="ARBA" id="ARBA00000085"/>
    </source>
</evidence>
<evidence type="ECO:0000256" key="12">
    <source>
        <dbReference type="ARBA" id="ARBA00022777"/>
    </source>
</evidence>
<dbReference type="SUPFAM" id="SSF55874">
    <property type="entry name" value="ATPase domain of HSP90 chaperone/DNA topoisomerase II/histidine kinase"/>
    <property type="match status" value="1"/>
</dbReference>
<dbReference type="Proteomes" id="UP000294498">
    <property type="component" value="Unassembled WGS sequence"/>
</dbReference>
<evidence type="ECO:0000256" key="6">
    <source>
        <dbReference type="ARBA" id="ARBA00022485"/>
    </source>
</evidence>
<keyword evidence="7" id="KW-0963">Cytoplasm</keyword>
<evidence type="ECO:0000256" key="3">
    <source>
        <dbReference type="ARBA" id="ARBA00004496"/>
    </source>
</evidence>
<evidence type="ECO:0000256" key="13">
    <source>
        <dbReference type="ARBA" id="ARBA00022840"/>
    </source>
</evidence>
<dbReference type="CDD" id="cd16917">
    <property type="entry name" value="HATPase_UhpB-NarQ-NarX-like"/>
    <property type="match status" value="1"/>
</dbReference>
<evidence type="ECO:0000256" key="8">
    <source>
        <dbReference type="ARBA" id="ARBA00022553"/>
    </source>
</evidence>
<dbReference type="Gene3D" id="1.20.5.1930">
    <property type="match status" value="1"/>
</dbReference>
<keyword evidence="10" id="KW-0479">Metal-binding</keyword>
<evidence type="ECO:0000256" key="11">
    <source>
        <dbReference type="ARBA" id="ARBA00022741"/>
    </source>
</evidence>
<dbReference type="PRINTS" id="PR00344">
    <property type="entry name" value="BCTRLSENSOR"/>
</dbReference>
<dbReference type="InterPro" id="IPR011712">
    <property type="entry name" value="Sig_transdc_His_kin_sub3_dim/P"/>
</dbReference>
<feature type="domain" description="Histidine kinase" evidence="20">
    <location>
        <begin position="55"/>
        <end position="245"/>
    </location>
</feature>
<keyword evidence="19" id="KW-0472">Membrane</keyword>
<keyword evidence="9" id="KW-0808">Transferase</keyword>
<dbReference type="EMBL" id="SODV01000001">
    <property type="protein sequence ID" value="TDX00023.1"/>
    <property type="molecule type" value="Genomic_DNA"/>
</dbReference>
<name>A0A4V3GLL7_9BACT</name>
<comment type="function">
    <text evidence="17">Member of the two-component regulatory system NreB/NreC involved in the control of dissimilatory nitrate/nitrite reduction in response to oxygen. NreB functions as a direct oxygen sensor histidine kinase which is autophosphorylated, in the absence of oxygen, probably at the conserved histidine residue, and transfers its phosphate group probably to a conserved aspartate residue of NreC. NreB/NreC activates the expression of the nitrate (narGHJI) and nitrite (nir) reductase operons, as well as the putative nitrate transporter gene narT.</text>
</comment>
<keyword evidence="11" id="KW-0547">Nucleotide-binding</keyword>
<dbReference type="Gene3D" id="3.30.565.10">
    <property type="entry name" value="Histidine kinase-like ATPase, C-terminal domain"/>
    <property type="match status" value="1"/>
</dbReference>
<comment type="subcellular location">
    <subcellularLocation>
        <location evidence="3">Cytoplasm</location>
    </subcellularLocation>
</comment>
<dbReference type="EC" id="2.7.13.3" evidence="4"/>
<comment type="catalytic activity">
    <reaction evidence="1">
        <text>ATP + protein L-histidine = ADP + protein N-phospho-L-histidine.</text>
        <dbReference type="EC" id="2.7.13.3"/>
    </reaction>
</comment>
<dbReference type="PROSITE" id="PS50109">
    <property type="entry name" value="HIS_KIN"/>
    <property type="match status" value="1"/>
</dbReference>
<keyword evidence="6" id="KW-0004">4Fe-4S</keyword>
<dbReference type="GO" id="GO:0051539">
    <property type="term" value="F:4 iron, 4 sulfur cluster binding"/>
    <property type="evidence" value="ECO:0007669"/>
    <property type="project" value="UniProtKB-KW"/>
</dbReference>
<dbReference type="InterPro" id="IPR036890">
    <property type="entry name" value="HATPase_C_sf"/>
</dbReference>
<dbReference type="GO" id="GO:0046872">
    <property type="term" value="F:metal ion binding"/>
    <property type="evidence" value="ECO:0007669"/>
    <property type="project" value="UniProtKB-KW"/>
</dbReference>
<dbReference type="PANTHER" id="PTHR24421:SF10">
    <property type="entry name" value="NITRATE_NITRITE SENSOR PROTEIN NARQ"/>
    <property type="match status" value="1"/>
</dbReference>
<evidence type="ECO:0000256" key="4">
    <source>
        <dbReference type="ARBA" id="ARBA00012438"/>
    </source>
</evidence>
<keyword evidence="8" id="KW-0597">Phosphoprotein</keyword>
<keyword evidence="22" id="KW-1185">Reference proteome</keyword>
<evidence type="ECO:0000259" key="20">
    <source>
        <dbReference type="PROSITE" id="PS50109"/>
    </source>
</evidence>
<comment type="cofactor">
    <cofactor evidence="2">
        <name>[4Fe-4S] cluster</name>
        <dbReference type="ChEBI" id="CHEBI:49883"/>
    </cofactor>
</comment>
<dbReference type="SMART" id="SM00387">
    <property type="entry name" value="HATPase_c"/>
    <property type="match status" value="1"/>
</dbReference>
<evidence type="ECO:0000256" key="5">
    <source>
        <dbReference type="ARBA" id="ARBA00017322"/>
    </source>
</evidence>
<evidence type="ECO:0000256" key="15">
    <source>
        <dbReference type="ARBA" id="ARBA00023012"/>
    </source>
</evidence>
<evidence type="ECO:0000256" key="19">
    <source>
        <dbReference type="SAM" id="Phobius"/>
    </source>
</evidence>
<evidence type="ECO:0000256" key="7">
    <source>
        <dbReference type="ARBA" id="ARBA00022490"/>
    </source>
</evidence>
<protein>
    <recommendedName>
        <fullName evidence="5">Oxygen sensor histidine kinase NreB</fullName>
        <ecNumber evidence="4">2.7.13.3</ecNumber>
    </recommendedName>
    <alternativeName>
        <fullName evidence="18">Nitrogen regulation protein B</fullName>
    </alternativeName>
</protein>
<sequence length="245" mass="27940">MGDKILYTTLLTGCLVGVILLFFVVSIIRYHRRYVRLQRDRILAEVTILENERKRIAGDLHDSLGPLLSTVKLNMGSIETENVFERQVLEKSGKYIDEIISNMREISYNLLPISLERKGLLEAVKEFIGHLNGTAPVRIQLHCWKEIAIPKEKEIHVFRMVQEIVHNTIKHSGARHLHIGISHESNRLLVMTKDDGHGFDAQKARETSGGLGLRSLESRAEILRGTLSIESKPQEGTRYYIEIPL</sequence>
<feature type="transmembrane region" description="Helical" evidence="19">
    <location>
        <begin position="6"/>
        <end position="28"/>
    </location>
</feature>
<evidence type="ECO:0000256" key="18">
    <source>
        <dbReference type="ARBA" id="ARBA00030800"/>
    </source>
</evidence>
<keyword evidence="13" id="KW-0067">ATP-binding</keyword>
<dbReference type="RefSeq" id="WP_133991226.1">
    <property type="nucleotide sequence ID" value="NZ_SODV01000001.1"/>
</dbReference>
<dbReference type="Pfam" id="PF07730">
    <property type="entry name" value="HisKA_3"/>
    <property type="match status" value="1"/>
</dbReference>
<proteinExistence type="predicted"/>
<evidence type="ECO:0000313" key="21">
    <source>
        <dbReference type="EMBL" id="TDX00023.1"/>
    </source>
</evidence>
<keyword evidence="12 21" id="KW-0418">Kinase</keyword>
<keyword evidence="16" id="KW-0411">Iron-sulfur</keyword>
<organism evidence="21 22">
    <name type="scientific">Dinghuibacter silviterrae</name>
    <dbReference type="NCBI Taxonomy" id="1539049"/>
    <lineage>
        <taxon>Bacteria</taxon>
        <taxon>Pseudomonadati</taxon>
        <taxon>Bacteroidota</taxon>
        <taxon>Chitinophagia</taxon>
        <taxon>Chitinophagales</taxon>
        <taxon>Chitinophagaceae</taxon>
        <taxon>Dinghuibacter</taxon>
    </lineage>
</organism>
<dbReference type="GO" id="GO:0016020">
    <property type="term" value="C:membrane"/>
    <property type="evidence" value="ECO:0007669"/>
    <property type="project" value="InterPro"/>
</dbReference>
<evidence type="ECO:0000256" key="9">
    <source>
        <dbReference type="ARBA" id="ARBA00022679"/>
    </source>
</evidence>
<keyword evidence="14" id="KW-0408">Iron</keyword>
<dbReference type="PANTHER" id="PTHR24421">
    <property type="entry name" value="NITRATE/NITRITE SENSOR PROTEIN NARX-RELATED"/>
    <property type="match status" value="1"/>
</dbReference>
<dbReference type="GO" id="GO:0046983">
    <property type="term" value="F:protein dimerization activity"/>
    <property type="evidence" value="ECO:0007669"/>
    <property type="project" value="InterPro"/>
</dbReference>
<dbReference type="InterPro" id="IPR050482">
    <property type="entry name" value="Sensor_HK_TwoCompSys"/>
</dbReference>
<evidence type="ECO:0000256" key="10">
    <source>
        <dbReference type="ARBA" id="ARBA00022723"/>
    </source>
</evidence>
<evidence type="ECO:0000256" key="17">
    <source>
        <dbReference type="ARBA" id="ARBA00024827"/>
    </source>
</evidence>
<dbReference type="InterPro" id="IPR005467">
    <property type="entry name" value="His_kinase_dom"/>
</dbReference>
<dbReference type="GO" id="GO:0000155">
    <property type="term" value="F:phosphorelay sensor kinase activity"/>
    <property type="evidence" value="ECO:0007669"/>
    <property type="project" value="InterPro"/>
</dbReference>
<keyword evidence="15" id="KW-0902">Two-component regulatory system</keyword>